<dbReference type="PANTHER" id="PTHR34584:SF1">
    <property type="entry name" value="NA(+)_H(+) ANTIPORTER SUBUNIT E1"/>
    <property type="match status" value="1"/>
</dbReference>
<comment type="caution">
    <text evidence="9">The sequence shown here is derived from an EMBL/GenBank/DDBJ whole genome shotgun (WGS) entry which is preliminary data.</text>
</comment>
<dbReference type="InterPro" id="IPR002758">
    <property type="entry name" value="Cation_antiport_E"/>
</dbReference>
<keyword evidence="3" id="KW-0050">Antiport</keyword>
<reference evidence="9 10" key="1">
    <citation type="submission" date="2019-04" db="EMBL/GenBank/DDBJ databases">
        <title>Isachenkonia alkalipeptolytica gen. nov. sp. nov. a new anaerobic, alkiliphilic organothrophic bacterium capable to reduce synthesized ferrihydrite isolated from a soda lake.</title>
        <authorList>
            <person name="Toshchakov S.V."/>
            <person name="Zavarzina D.G."/>
            <person name="Zhilina T.N."/>
            <person name="Kostrikina N.A."/>
            <person name="Kublanov I.V."/>
        </authorList>
    </citation>
    <scope>NUCLEOTIDE SEQUENCE [LARGE SCALE GENOMIC DNA]</scope>
    <source>
        <strain evidence="9 10">Z-1701</strain>
    </source>
</reference>
<dbReference type="Pfam" id="PF01899">
    <property type="entry name" value="MNHE"/>
    <property type="match status" value="1"/>
</dbReference>
<evidence type="ECO:0000256" key="4">
    <source>
        <dbReference type="ARBA" id="ARBA00022475"/>
    </source>
</evidence>
<name>A0AA43XK86_9CLOT</name>
<dbReference type="GO" id="GO:0015297">
    <property type="term" value="F:antiporter activity"/>
    <property type="evidence" value="ECO:0007669"/>
    <property type="project" value="UniProtKB-KW"/>
</dbReference>
<sequence length="164" mass="18760">MDKKIFQLKLFGFMLGVWLIFSLSLTPSNIVIGGLFSLLVVLLSKGAYYHEQGSFFTLPSFWLLFRHSFRLILDMYYSGFCLLVTIIKGNDDPIIFSMDLENNNLFITTLIANSITLTPGTITLDQRRNRLLVLSAKNDFQQGKTIEKDIKTRLQQPFLKGGIR</sequence>
<organism evidence="9 10">
    <name type="scientific">Isachenkonia alkalipeptolytica</name>
    <dbReference type="NCBI Taxonomy" id="2565777"/>
    <lineage>
        <taxon>Bacteria</taxon>
        <taxon>Bacillati</taxon>
        <taxon>Bacillota</taxon>
        <taxon>Clostridia</taxon>
        <taxon>Eubacteriales</taxon>
        <taxon>Clostridiaceae</taxon>
        <taxon>Isachenkonia</taxon>
    </lineage>
</organism>
<keyword evidence="4" id="KW-1003">Cell membrane</keyword>
<accession>A0AA43XK86</accession>
<evidence type="ECO:0000256" key="2">
    <source>
        <dbReference type="ARBA" id="ARBA00006228"/>
    </source>
</evidence>
<evidence type="ECO:0000256" key="6">
    <source>
        <dbReference type="ARBA" id="ARBA00022989"/>
    </source>
</evidence>
<dbReference type="RefSeq" id="WP_160719458.1">
    <property type="nucleotide sequence ID" value="NZ_SUMG01000003.1"/>
</dbReference>
<evidence type="ECO:0000256" key="8">
    <source>
        <dbReference type="SAM" id="Phobius"/>
    </source>
</evidence>
<evidence type="ECO:0000256" key="7">
    <source>
        <dbReference type="ARBA" id="ARBA00023136"/>
    </source>
</evidence>
<dbReference type="GO" id="GO:0008324">
    <property type="term" value="F:monoatomic cation transmembrane transporter activity"/>
    <property type="evidence" value="ECO:0007669"/>
    <property type="project" value="InterPro"/>
</dbReference>
<keyword evidence="5 8" id="KW-0812">Transmembrane</keyword>
<evidence type="ECO:0000256" key="5">
    <source>
        <dbReference type="ARBA" id="ARBA00022692"/>
    </source>
</evidence>
<comment type="subcellular location">
    <subcellularLocation>
        <location evidence="1">Cell membrane</location>
        <topology evidence="1">Multi-pass membrane protein</topology>
    </subcellularLocation>
</comment>
<keyword evidence="6 8" id="KW-1133">Transmembrane helix</keyword>
<evidence type="ECO:0000313" key="9">
    <source>
        <dbReference type="EMBL" id="NBG87729.1"/>
    </source>
</evidence>
<feature type="transmembrane region" description="Helical" evidence="8">
    <location>
        <begin position="30"/>
        <end position="48"/>
    </location>
</feature>
<dbReference type="AlphaFoldDB" id="A0AA43XK86"/>
<dbReference type="GO" id="GO:0005886">
    <property type="term" value="C:plasma membrane"/>
    <property type="evidence" value="ECO:0007669"/>
    <property type="project" value="UniProtKB-SubCell"/>
</dbReference>
<evidence type="ECO:0000256" key="3">
    <source>
        <dbReference type="ARBA" id="ARBA00022449"/>
    </source>
</evidence>
<keyword evidence="7 8" id="KW-0472">Membrane</keyword>
<dbReference type="PANTHER" id="PTHR34584">
    <property type="entry name" value="NA(+)/H(+) ANTIPORTER SUBUNIT E1"/>
    <property type="match status" value="1"/>
</dbReference>
<evidence type="ECO:0000313" key="10">
    <source>
        <dbReference type="Proteomes" id="UP000449710"/>
    </source>
</evidence>
<dbReference type="Proteomes" id="UP000449710">
    <property type="component" value="Unassembled WGS sequence"/>
</dbReference>
<comment type="similarity">
    <text evidence="2">Belongs to the CPA3 antiporters (TC 2.A.63) subunit E family.</text>
</comment>
<protein>
    <submittedName>
        <fullName evidence="9">Uncharacterized protein</fullName>
    </submittedName>
</protein>
<gene>
    <name evidence="9" type="ORF">ISALK_04370</name>
</gene>
<proteinExistence type="inferred from homology"/>
<keyword evidence="10" id="KW-1185">Reference proteome</keyword>
<dbReference type="EMBL" id="SUMG01000003">
    <property type="protein sequence ID" value="NBG87729.1"/>
    <property type="molecule type" value="Genomic_DNA"/>
</dbReference>
<evidence type="ECO:0000256" key="1">
    <source>
        <dbReference type="ARBA" id="ARBA00004651"/>
    </source>
</evidence>
<keyword evidence="3" id="KW-0813">Transport</keyword>